<evidence type="ECO:0000256" key="6">
    <source>
        <dbReference type="ARBA" id="ARBA00022692"/>
    </source>
</evidence>
<feature type="transmembrane region" description="Helical" evidence="13">
    <location>
        <begin position="93"/>
        <end position="113"/>
    </location>
</feature>
<keyword evidence="7 12" id="KW-0479">Metal-binding</keyword>
<comment type="similarity">
    <text evidence="3">Belongs to the cytochrome b560 family.</text>
</comment>
<protein>
    <recommendedName>
        <fullName evidence="4">Succinate dehydrogenase cytochrome b556 subunit</fullName>
    </recommendedName>
</protein>
<dbReference type="AlphaFoldDB" id="A0A5B8LLN0"/>
<dbReference type="KEGG" id="spai:FPZ24_01540"/>
<dbReference type="Gene3D" id="1.20.1300.10">
    <property type="entry name" value="Fumarate reductase/succinate dehydrogenase, transmembrane subunit"/>
    <property type="match status" value="1"/>
</dbReference>
<evidence type="ECO:0000256" key="13">
    <source>
        <dbReference type="SAM" id="Phobius"/>
    </source>
</evidence>
<dbReference type="GO" id="GO:0009055">
    <property type="term" value="F:electron transfer activity"/>
    <property type="evidence" value="ECO:0007669"/>
    <property type="project" value="InterPro"/>
</dbReference>
<evidence type="ECO:0000256" key="5">
    <source>
        <dbReference type="ARBA" id="ARBA00022617"/>
    </source>
</evidence>
<evidence type="ECO:0000256" key="4">
    <source>
        <dbReference type="ARBA" id="ARBA00020076"/>
    </source>
</evidence>
<comment type="subcellular location">
    <subcellularLocation>
        <location evidence="2">Membrane</location>
    </subcellularLocation>
</comment>
<dbReference type="SUPFAM" id="SSF81343">
    <property type="entry name" value="Fumarate reductase respiratory complex transmembrane subunits"/>
    <property type="match status" value="1"/>
</dbReference>
<dbReference type="NCBIfam" id="TIGR02970">
    <property type="entry name" value="succ_dehyd_cytB"/>
    <property type="match status" value="1"/>
</dbReference>
<dbReference type="Proteomes" id="UP000315673">
    <property type="component" value="Chromosome"/>
</dbReference>
<dbReference type="GO" id="GO:0006099">
    <property type="term" value="P:tricarboxylic acid cycle"/>
    <property type="evidence" value="ECO:0007669"/>
    <property type="project" value="InterPro"/>
</dbReference>
<organism evidence="14 15">
    <name type="scientific">Sphingomonas panacisoli</name>
    <dbReference type="NCBI Taxonomy" id="1813879"/>
    <lineage>
        <taxon>Bacteria</taxon>
        <taxon>Pseudomonadati</taxon>
        <taxon>Pseudomonadota</taxon>
        <taxon>Alphaproteobacteria</taxon>
        <taxon>Sphingomonadales</taxon>
        <taxon>Sphingomonadaceae</taxon>
        <taxon>Sphingomonas</taxon>
    </lineage>
</organism>
<evidence type="ECO:0000256" key="12">
    <source>
        <dbReference type="PIRSR" id="PIRSR000178-1"/>
    </source>
</evidence>
<proteinExistence type="inferred from homology"/>
<keyword evidence="5 12" id="KW-0349">Heme</keyword>
<keyword evidence="10 13" id="KW-0472">Membrane</keyword>
<sequence length="123" mass="13340">MGPAMLTSIVHRITGDGLAIVGGLLFTWWLAALAAGKESYDYFLSWFTGPSWNILGYIIGVGLTFSLFQHMMSGIRHFVLDTGAGYELKTNKTGAILTFVGALVLTILFWGILLKDVILGVAK</sequence>
<dbReference type="InterPro" id="IPR034804">
    <property type="entry name" value="SQR/QFR_C/D"/>
</dbReference>
<evidence type="ECO:0000256" key="11">
    <source>
        <dbReference type="ARBA" id="ARBA00025912"/>
    </source>
</evidence>
<feature type="transmembrane region" description="Helical" evidence="13">
    <location>
        <begin position="12"/>
        <end position="34"/>
    </location>
</feature>
<comment type="function">
    <text evidence="1">Membrane-anchoring subunit of succinate dehydrogenase (SDH).</text>
</comment>
<reference evidence="14 15" key="1">
    <citation type="submission" date="2019-07" db="EMBL/GenBank/DDBJ databases">
        <title>Full genome sequence of Sphingomonas sp. 4R-6-7(HKS19).</title>
        <authorList>
            <person name="Im W.-T."/>
        </authorList>
    </citation>
    <scope>NUCLEOTIDE SEQUENCE [LARGE SCALE GENOMIC DNA]</scope>
    <source>
        <strain evidence="14 15">HKS19</strain>
    </source>
</reference>
<feature type="transmembrane region" description="Helical" evidence="13">
    <location>
        <begin position="54"/>
        <end position="72"/>
    </location>
</feature>
<dbReference type="GO" id="GO:0016020">
    <property type="term" value="C:membrane"/>
    <property type="evidence" value="ECO:0007669"/>
    <property type="project" value="UniProtKB-SubCell"/>
</dbReference>
<comment type="subunit">
    <text evidence="11">Part of an enzyme complex containing four subunits: a flavoprotein, an iron-sulfur protein, plus two membrane-anchoring proteins, SdhC and SdhD. The complex can form homotrimers.</text>
</comment>
<dbReference type="InterPro" id="IPR000701">
    <property type="entry name" value="SuccDH_FuR_B_TM-su"/>
</dbReference>
<comment type="cofactor">
    <cofactor evidence="12">
        <name>heme</name>
        <dbReference type="ChEBI" id="CHEBI:30413"/>
    </cofactor>
    <text evidence="12">The heme is bound between the two transmembrane subunits.</text>
</comment>
<dbReference type="GO" id="GO:0046872">
    <property type="term" value="F:metal ion binding"/>
    <property type="evidence" value="ECO:0007669"/>
    <property type="project" value="UniProtKB-KW"/>
</dbReference>
<dbReference type="PIRSF" id="PIRSF000178">
    <property type="entry name" value="SDH_cyt_b560"/>
    <property type="match status" value="1"/>
</dbReference>
<evidence type="ECO:0000256" key="1">
    <source>
        <dbReference type="ARBA" id="ARBA00004050"/>
    </source>
</evidence>
<evidence type="ECO:0000313" key="15">
    <source>
        <dbReference type="Proteomes" id="UP000315673"/>
    </source>
</evidence>
<keyword evidence="8 13" id="KW-1133">Transmembrane helix</keyword>
<dbReference type="EMBL" id="CP042306">
    <property type="protein sequence ID" value="QDZ08993.1"/>
    <property type="molecule type" value="Genomic_DNA"/>
</dbReference>
<keyword evidence="9 12" id="KW-0408">Iron</keyword>
<accession>A0A5B8LLN0</accession>
<evidence type="ECO:0000256" key="3">
    <source>
        <dbReference type="ARBA" id="ARBA00007244"/>
    </source>
</evidence>
<feature type="binding site" description="axial binding residue" evidence="12">
    <location>
        <position position="70"/>
    </location>
    <ligand>
        <name>heme</name>
        <dbReference type="ChEBI" id="CHEBI:30413"/>
        <note>ligand shared with second transmembrane subunit</note>
    </ligand>
    <ligandPart>
        <name>Fe</name>
        <dbReference type="ChEBI" id="CHEBI:18248"/>
    </ligandPart>
</feature>
<keyword evidence="15" id="KW-1185">Reference proteome</keyword>
<dbReference type="OrthoDB" id="9799441at2"/>
<evidence type="ECO:0000256" key="2">
    <source>
        <dbReference type="ARBA" id="ARBA00004370"/>
    </source>
</evidence>
<evidence type="ECO:0000313" key="14">
    <source>
        <dbReference type="EMBL" id="QDZ08993.1"/>
    </source>
</evidence>
<evidence type="ECO:0000256" key="8">
    <source>
        <dbReference type="ARBA" id="ARBA00022989"/>
    </source>
</evidence>
<dbReference type="Pfam" id="PF01127">
    <property type="entry name" value="Sdh_cyt"/>
    <property type="match status" value="1"/>
</dbReference>
<evidence type="ECO:0000256" key="9">
    <source>
        <dbReference type="ARBA" id="ARBA00023004"/>
    </source>
</evidence>
<name>A0A5B8LLN0_9SPHN</name>
<dbReference type="InterPro" id="IPR014314">
    <property type="entry name" value="Succ_DH_cytb556"/>
</dbReference>
<keyword evidence="6 13" id="KW-0812">Transmembrane</keyword>
<gene>
    <name evidence="14" type="primary">sdhC</name>
    <name evidence="14" type="ORF">FPZ24_01540</name>
</gene>
<dbReference type="CDD" id="cd03499">
    <property type="entry name" value="SQR_TypeC_SdhC"/>
    <property type="match status" value="1"/>
</dbReference>
<evidence type="ECO:0000256" key="10">
    <source>
        <dbReference type="ARBA" id="ARBA00023136"/>
    </source>
</evidence>
<evidence type="ECO:0000256" key="7">
    <source>
        <dbReference type="ARBA" id="ARBA00022723"/>
    </source>
</evidence>